<feature type="repeat" description="ANK" evidence="2">
    <location>
        <begin position="933"/>
        <end position="966"/>
    </location>
</feature>
<dbReference type="PROSITE" id="PS50088">
    <property type="entry name" value="ANK_REPEAT"/>
    <property type="match status" value="4"/>
</dbReference>
<dbReference type="InterPro" id="IPR027417">
    <property type="entry name" value="P-loop_NTPase"/>
</dbReference>
<dbReference type="Pfam" id="PF22939">
    <property type="entry name" value="WHD_GPIID"/>
    <property type="match status" value="1"/>
</dbReference>
<dbReference type="InterPro" id="IPR054471">
    <property type="entry name" value="GPIID_WHD"/>
</dbReference>
<evidence type="ECO:0000256" key="2">
    <source>
        <dbReference type="PROSITE-ProRule" id="PRU00023"/>
    </source>
</evidence>
<dbReference type="PANTHER" id="PTHR46224:SF64">
    <property type="entry name" value="IQ MOTIF AND ANKYRIN REPEAT DOMAIN-CONTAINING PROTEIN 1"/>
    <property type="match status" value="1"/>
</dbReference>
<dbReference type="PROSITE" id="PS50297">
    <property type="entry name" value="ANK_REP_REGION"/>
    <property type="match status" value="4"/>
</dbReference>
<evidence type="ECO:0000313" key="5">
    <source>
        <dbReference type="EMBL" id="OBR05650.1"/>
    </source>
</evidence>
<reference evidence="6" key="1">
    <citation type="journal article" date="2017" name="BMC Genomics">
        <title>Gapless genome assembly of Colletotrichum higginsianum reveals chromosome structure and association of transposable elements with secondary metabolite gene clusters.</title>
        <authorList>
            <person name="Dallery J.-F."/>
            <person name="Lapalu N."/>
            <person name="Zampounis A."/>
            <person name="Pigne S."/>
            <person name="Luyten I."/>
            <person name="Amselem J."/>
            <person name="Wittenberg A.H.J."/>
            <person name="Zhou S."/>
            <person name="de Queiroz M.V."/>
            <person name="Robin G.P."/>
            <person name="Auger A."/>
            <person name="Hainaut M."/>
            <person name="Henrissat B."/>
            <person name="Kim K.-T."/>
            <person name="Lee Y.-H."/>
            <person name="Lespinet O."/>
            <person name="Schwartz D.C."/>
            <person name="Thon M.R."/>
            <person name="O'Connell R.J."/>
        </authorList>
    </citation>
    <scope>NUCLEOTIDE SEQUENCE [LARGE SCALE GENOMIC DNA]</scope>
    <source>
        <strain evidence="6">IMI 349063</strain>
    </source>
</reference>
<dbReference type="SUPFAM" id="SSF48403">
    <property type="entry name" value="Ankyrin repeat"/>
    <property type="match status" value="2"/>
</dbReference>
<keyword evidence="1" id="KW-0677">Repeat</keyword>
<dbReference type="KEGG" id="chig:CH63R_09770"/>
<dbReference type="Gene3D" id="1.25.40.20">
    <property type="entry name" value="Ankyrin repeat-containing domain"/>
    <property type="match status" value="2"/>
</dbReference>
<dbReference type="Pfam" id="PF12796">
    <property type="entry name" value="Ank_2"/>
    <property type="match status" value="1"/>
</dbReference>
<evidence type="ECO:0000313" key="6">
    <source>
        <dbReference type="Proteomes" id="UP000092177"/>
    </source>
</evidence>
<dbReference type="SUPFAM" id="SSF52540">
    <property type="entry name" value="P-loop containing nucleoside triphosphate hydrolases"/>
    <property type="match status" value="1"/>
</dbReference>
<dbReference type="Proteomes" id="UP000092177">
    <property type="component" value="Unassembled WGS sequence"/>
</dbReference>
<evidence type="ECO:0000256" key="1">
    <source>
        <dbReference type="ARBA" id="ARBA00022737"/>
    </source>
</evidence>
<name>A0A1B7Y0X0_COLHI</name>
<dbReference type="SMART" id="SM00248">
    <property type="entry name" value="ANK"/>
    <property type="match status" value="12"/>
</dbReference>
<comment type="caution">
    <text evidence="5">The sequence shown here is derived from an EMBL/GenBank/DDBJ whole genome shotgun (WGS) entry which is preliminary data.</text>
</comment>
<feature type="repeat" description="ANK" evidence="2">
    <location>
        <begin position="651"/>
        <end position="678"/>
    </location>
</feature>
<evidence type="ECO:0000259" key="3">
    <source>
        <dbReference type="Pfam" id="PF22939"/>
    </source>
</evidence>
<dbReference type="InterPro" id="IPR036770">
    <property type="entry name" value="Ankyrin_rpt-contain_sf"/>
</dbReference>
<dbReference type="Gene3D" id="3.40.50.300">
    <property type="entry name" value="P-loop containing nucleotide triphosphate hydrolases"/>
    <property type="match status" value="1"/>
</dbReference>
<keyword evidence="2" id="KW-0040">ANK repeat</keyword>
<feature type="domain" description="GPI inositol-deacylase winged helix" evidence="3">
    <location>
        <begin position="470"/>
        <end position="545"/>
    </location>
</feature>
<sequence>MEAVGIAASIAGLVLAVQECYKIINKHVGSSNLQSDEIKQMNSTLRQFLTVVGGFRAVLEASQEDEDRFNRMGRLEDVMTVCRKILEGIIAFEDEDRLKKLIRGAKFDERLKQSMTELHDAKELLSLAISAEQDIIITETNKFLHQVGETVENVFETVQATGEKMDNIRGRLQSQEDLEKKTGILDWISTRNFGPIQTDLLNRLQEGTGKWFLESEPFQTWQTSACESDQILFGPGSLGSGKTMITAAVIEHLHQSRKDRTGIAISYVYCNYKNRDVDDSTSLLRCLLRQIVDALPSIPESLKEMHKKEESLTLTRVSGLLREAASKCSSCFIIIDALDEFQPNSHQICKSLLSEITKGIRATRDDLEAYLRSRVADCSPVIKRDELLCNEVTATIVDAVNGMFLLAQLYLNRFDGILTIREAKNTLKSLREHTTEAQLADEDDNGWQLDVLSHAYDDTMSRIRAKKREHRDMALNAIKWITHARRPLQPGQLQEAMVLRPNDTEFDQEAVAEIDDILSVCEGLVVVDGEANIVRLHHYAAQEYFERIREKHFPDGELEISGTCATYLSLESIRCYKRACRRCKDNGGIKPKNAIGNRLLRYVAPHWGYHVRRSSRVHTQVQSLLSCSKLTDTLNHSPIHGYGSVDEEDKSGETPLCYAIKGGWESTVRLLLKKGANVYGSVSIGLPNHPGFSSALPLRLAVGHGLIEIFQILAHEMDEMEEILEGDNWVRHEVDGEMLSLACARGLREHAKLLLERGADPSWVAKYHQCSQAVYIGSSTVFGRELVWDEIPSDSKEGYRERPLAKAIKFPDLELIDMLLEAGATVPEVEDESIDFGLLGDAVRSNDPAILTRLFAQVPDFGFSEGHAQQLLAHAACHDAMQSLQFLLDKGVSINQGNWVGQSALSTSVQFGDVDHVKILLDLGADIESRDAQGRTPLSHAVGGGGHQDVVRLLLEHGADPESIDGEGRNPLSIAVEKGGDKTTQILLDHGCRVNVADNGGRTPICYGLWHASRVETLIKHGADVEAKDHIGRTPLMHAVLAADNESFFDSEVVDLLLKDHQALLYEEDNFGRSPFAVAIAYHKNEVVQHLLQYAGNPFAGEGKLSKPVFLAAKLGNEALCNQFLQRAGDQHHVIPDEIRESLDRTLTSHAGFHSFLRDWSKPCSICLSPIVISEIYDYYLRKSEENAASSG</sequence>
<feature type="domain" description="Nephrocystin 3-like N-terminal" evidence="4">
    <location>
        <begin position="207"/>
        <end position="357"/>
    </location>
</feature>
<dbReference type="VEuPathDB" id="FungiDB:CH63R_09770"/>
<gene>
    <name evidence="5" type="ORF">CH63R_09770</name>
</gene>
<organism evidence="5 6">
    <name type="scientific">Colletotrichum higginsianum (strain IMI 349063)</name>
    <name type="common">Crucifer anthracnose fungus</name>
    <dbReference type="NCBI Taxonomy" id="759273"/>
    <lineage>
        <taxon>Eukaryota</taxon>
        <taxon>Fungi</taxon>
        <taxon>Dikarya</taxon>
        <taxon>Ascomycota</taxon>
        <taxon>Pezizomycotina</taxon>
        <taxon>Sordariomycetes</taxon>
        <taxon>Hypocreomycetidae</taxon>
        <taxon>Glomerellales</taxon>
        <taxon>Glomerellaceae</taxon>
        <taxon>Colletotrichum</taxon>
        <taxon>Colletotrichum destructivum species complex</taxon>
    </lineage>
</organism>
<feature type="repeat" description="ANK" evidence="2">
    <location>
        <begin position="900"/>
        <end position="932"/>
    </location>
</feature>
<keyword evidence="6" id="KW-1185">Reference proteome</keyword>
<dbReference type="GeneID" id="28868851"/>
<dbReference type="Pfam" id="PF00023">
    <property type="entry name" value="Ank"/>
    <property type="match status" value="1"/>
</dbReference>
<feature type="repeat" description="ANK" evidence="2">
    <location>
        <begin position="967"/>
        <end position="999"/>
    </location>
</feature>
<dbReference type="InterPro" id="IPR056884">
    <property type="entry name" value="NPHP3-like_N"/>
</dbReference>
<protein>
    <submittedName>
        <fullName evidence="5">Ankyrin repeat protein</fullName>
    </submittedName>
</protein>
<dbReference type="EMBL" id="LTAN01000007">
    <property type="protein sequence ID" value="OBR05650.1"/>
    <property type="molecule type" value="Genomic_DNA"/>
</dbReference>
<dbReference type="InterPro" id="IPR002110">
    <property type="entry name" value="Ankyrin_rpt"/>
</dbReference>
<accession>A0A1B7Y0X0</accession>
<dbReference type="AlphaFoldDB" id="A0A1B7Y0X0"/>
<evidence type="ECO:0000259" key="4">
    <source>
        <dbReference type="Pfam" id="PF24883"/>
    </source>
</evidence>
<proteinExistence type="predicted"/>
<dbReference type="Pfam" id="PF24883">
    <property type="entry name" value="NPHP3_N"/>
    <property type="match status" value="1"/>
</dbReference>
<dbReference type="OrthoDB" id="4851344at2759"/>
<dbReference type="RefSeq" id="XP_018154168.1">
    <property type="nucleotide sequence ID" value="XM_018304744.1"/>
</dbReference>
<dbReference type="InterPro" id="IPR051616">
    <property type="entry name" value="Cul2-RING_E3_ligase_SR"/>
</dbReference>
<dbReference type="PANTHER" id="PTHR46224">
    <property type="entry name" value="ANKYRIN REPEAT FAMILY PROTEIN"/>
    <property type="match status" value="1"/>
</dbReference>